<dbReference type="Proteomes" id="UP000317648">
    <property type="component" value="Chromosome"/>
</dbReference>
<reference evidence="2 3" key="1">
    <citation type="submission" date="2019-02" db="EMBL/GenBank/DDBJ databases">
        <title>Deep-cultivation of Planctomycetes and their phenomic and genomic characterization uncovers novel biology.</title>
        <authorList>
            <person name="Wiegand S."/>
            <person name="Jogler M."/>
            <person name="Boedeker C."/>
            <person name="Pinto D."/>
            <person name="Vollmers J."/>
            <person name="Rivas-Marin E."/>
            <person name="Kohn T."/>
            <person name="Peeters S.H."/>
            <person name="Heuer A."/>
            <person name="Rast P."/>
            <person name="Oberbeckmann S."/>
            <person name="Bunk B."/>
            <person name="Jeske O."/>
            <person name="Meyerdierks A."/>
            <person name="Storesund J.E."/>
            <person name="Kallscheuer N."/>
            <person name="Luecker S."/>
            <person name="Lage O.M."/>
            <person name="Pohl T."/>
            <person name="Merkel B.J."/>
            <person name="Hornburger P."/>
            <person name="Mueller R.-W."/>
            <person name="Bruemmer F."/>
            <person name="Labrenz M."/>
            <person name="Spormann A.M."/>
            <person name="Op den Camp H."/>
            <person name="Overmann J."/>
            <person name="Amann R."/>
            <person name="Jetten M.S.M."/>
            <person name="Mascher T."/>
            <person name="Medema M.H."/>
            <person name="Devos D.P."/>
            <person name="Kaster A.-K."/>
            <person name="Ovreas L."/>
            <person name="Rohde M."/>
            <person name="Galperin M.Y."/>
            <person name="Jogler C."/>
        </authorList>
    </citation>
    <scope>NUCLEOTIDE SEQUENCE [LARGE SCALE GENOMIC DNA]</scope>
    <source>
        <strain evidence="2 3">Pla85_3_4</strain>
    </source>
</reference>
<proteinExistence type="predicted"/>
<dbReference type="EMBL" id="CP036433">
    <property type="protein sequence ID" value="QDU98918.1"/>
    <property type="molecule type" value="Genomic_DNA"/>
</dbReference>
<organism evidence="2 3">
    <name type="scientific">Lignipirellula cremea</name>
    <dbReference type="NCBI Taxonomy" id="2528010"/>
    <lineage>
        <taxon>Bacteria</taxon>
        <taxon>Pseudomonadati</taxon>
        <taxon>Planctomycetota</taxon>
        <taxon>Planctomycetia</taxon>
        <taxon>Pirellulales</taxon>
        <taxon>Pirellulaceae</taxon>
        <taxon>Lignipirellula</taxon>
    </lineage>
</organism>
<accession>A0A518E4C6</accession>
<dbReference type="KEGG" id="lcre:Pla8534_68290"/>
<evidence type="ECO:0000313" key="3">
    <source>
        <dbReference type="Proteomes" id="UP000317648"/>
    </source>
</evidence>
<keyword evidence="3" id="KW-1185">Reference proteome</keyword>
<name>A0A518E4C6_9BACT</name>
<feature type="region of interest" description="Disordered" evidence="1">
    <location>
        <begin position="1"/>
        <end position="25"/>
    </location>
</feature>
<dbReference type="AlphaFoldDB" id="A0A518E4C6"/>
<protein>
    <submittedName>
        <fullName evidence="2">Uncharacterized protein</fullName>
    </submittedName>
</protein>
<sequence length="141" mass="15951">MQATSFCHNQSAPRGMTLTSGEWDTSSTSFPPASRFRDKIALHRDFPLVLGLKIWQACNLISLTLRPGRAKSQPSGLNSRLGFEINRIRADLNELPFKDGRRAVFVGRISERLEEESGRQLTSFVILSKSYRRKRSTRPAT</sequence>
<gene>
    <name evidence="2" type="ORF">Pla8534_68290</name>
</gene>
<evidence type="ECO:0000313" key="2">
    <source>
        <dbReference type="EMBL" id="QDU98918.1"/>
    </source>
</evidence>
<evidence type="ECO:0000256" key="1">
    <source>
        <dbReference type="SAM" id="MobiDB-lite"/>
    </source>
</evidence>